<dbReference type="Pfam" id="PF05014">
    <property type="entry name" value="Nuc_deoxyrib_tr"/>
    <property type="match status" value="1"/>
</dbReference>
<keyword evidence="3 6" id="KW-0546">Nucleotide metabolism</keyword>
<dbReference type="KEGG" id="mbas:ALGA_1108"/>
<evidence type="ECO:0000256" key="2">
    <source>
        <dbReference type="ARBA" id="ARBA00022801"/>
    </source>
</evidence>
<comment type="catalytic activity">
    <reaction evidence="6">
        <text>a pyrimidine 2'-deoxyribonucleoside 5'-phosphate + H2O = a pyrimidine nucleobase + 2-deoxy-D-ribose 5-phosphate</text>
        <dbReference type="Rhea" id="RHEA:57852"/>
        <dbReference type="ChEBI" id="CHEBI:15377"/>
        <dbReference type="ChEBI" id="CHEBI:26432"/>
        <dbReference type="ChEBI" id="CHEBI:62877"/>
        <dbReference type="ChEBI" id="CHEBI:142209"/>
    </reaction>
</comment>
<dbReference type="Proteomes" id="UP000218267">
    <property type="component" value="Chromosome"/>
</dbReference>
<dbReference type="AlphaFoldDB" id="A0A1Y1CGP2"/>
<feature type="binding site" description="in other chain" evidence="6">
    <location>
        <position position="19"/>
    </location>
    <ligand>
        <name>substrate</name>
        <note>ligand shared between homodimeric partners</note>
    </ligand>
</feature>
<dbReference type="PANTHER" id="PTHR15364">
    <property type="entry name" value="2'-DEOXYNUCLEOSIDE 5'-PHOSPHATE N-HYDROLASE 1"/>
    <property type="match status" value="1"/>
</dbReference>
<gene>
    <name evidence="7" type="ORF">ALGA_1108</name>
</gene>
<dbReference type="PANTHER" id="PTHR15364:SF0">
    <property type="entry name" value="2'-DEOXYNUCLEOSIDE 5'-PHOSPHATE N-HYDROLASE 1"/>
    <property type="match status" value="1"/>
</dbReference>
<dbReference type="FunFam" id="3.40.50.450:FF:000019">
    <property type="entry name" value="2'-deoxynucleoside 5'-phosphate N-hydrolase 1"/>
    <property type="match status" value="1"/>
</dbReference>
<dbReference type="RefSeq" id="WP_096433448.1">
    <property type="nucleotide sequence ID" value="NZ_AP018042.1"/>
</dbReference>
<dbReference type="EMBL" id="AP018042">
    <property type="protein sequence ID" value="BAX79494.1"/>
    <property type="molecule type" value="Genomic_DNA"/>
</dbReference>
<dbReference type="EC" id="3.2.2.-" evidence="6"/>
<feature type="binding site" description="in other chain" evidence="6">
    <location>
        <position position="79"/>
    </location>
    <ligand>
        <name>substrate</name>
        <note>ligand shared between homodimeric partners</note>
    </ligand>
</feature>
<evidence type="ECO:0000256" key="3">
    <source>
        <dbReference type="ARBA" id="ARBA00023080"/>
    </source>
</evidence>
<feature type="binding site" description="in other chain" evidence="6">
    <location>
        <begin position="4"/>
        <end position="10"/>
    </location>
    <ligand>
        <name>substrate</name>
        <note>ligand shared between homodimeric partners</note>
    </ligand>
</feature>
<evidence type="ECO:0000256" key="1">
    <source>
        <dbReference type="ARBA" id="ARBA00011407"/>
    </source>
</evidence>
<dbReference type="GO" id="GO:0009159">
    <property type="term" value="P:deoxyribonucleoside monophosphate catabolic process"/>
    <property type="evidence" value="ECO:0007669"/>
    <property type="project" value="InterPro"/>
</dbReference>
<keyword evidence="4 6" id="KW-0326">Glycosidase</keyword>
<keyword evidence="8" id="KW-1185">Reference proteome</keyword>
<reference evidence="8" key="2">
    <citation type="journal article" date="2020" name="Antonie Van Leeuwenhoek">
        <title>Labilibaculum antarcticum sp. nov., a novel facultative anaerobic, psychrotorelant bacterium isolated from marine sediment of Antarctica.</title>
        <authorList>
            <person name="Watanabe M."/>
            <person name="Kojima H."/>
            <person name="Fukui M."/>
        </authorList>
    </citation>
    <scope>NUCLEOTIDE SEQUENCE [LARGE SCALE GENOMIC DNA]</scope>
    <source>
        <strain evidence="8">SPP2</strain>
    </source>
</reference>
<dbReference type="InterPro" id="IPR028607">
    <property type="entry name" value="DNPH1"/>
</dbReference>
<evidence type="ECO:0000256" key="6">
    <source>
        <dbReference type="HAMAP-Rule" id="MF_03036"/>
    </source>
</evidence>
<dbReference type="GO" id="GO:0042802">
    <property type="term" value="F:identical protein binding"/>
    <property type="evidence" value="ECO:0007669"/>
    <property type="project" value="UniProtKB-ARBA"/>
</dbReference>
<evidence type="ECO:0000256" key="4">
    <source>
        <dbReference type="ARBA" id="ARBA00023295"/>
    </source>
</evidence>
<protein>
    <recommendedName>
        <fullName evidence="6">Putative 2'-deoxynucleoside 5'-phosphate N-hydrolase 1</fullName>
        <ecNumber evidence="6">3.2.2.-</ecNumber>
    </recommendedName>
</protein>
<dbReference type="OrthoDB" id="9811273at2"/>
<comment type="catalytic activity">
    <reaction evidence="6">
        <text>a purine 2'-deoxyribonucleoside 5'-phosphate + H2O = a purine nucleobase + 2-deoxy-D-ribose 5-phosphate</text>
        <dbReference type="Rhea" id="RHEA:51132"/>
        <dbReference type="ChEBI" id="CHEBI:15377"/>
        <dbReference type="ChEBI" id="CHEBI:26386"/>
        <dbReference type="ChEBI" id="CHEBI:62877"/>
        <dbReference type="ChEBI" id="CHEBI:142198"/>
    </reaction>
</comment>
<dbReference type="HAMAP" id="MF_03036">
    <property type="entry name" value="Nuc_phosphate_hydrolase"/>
    <property type="match status" value="1"/>
</dbReference>
<comment type="function">
    <text evidence="6">Catalyzes the cleavage of the N-glycosidic bond of deoxyribonucleoside 5'-monophosphates to yield deoxyribose 5-phosphate and a purine or pyrimidine base.</text>
</comment>
<proteinExistence type="inferred from homology"/>
<accession>A0A1Y1CGP2</accession>
<reference evidence="7 8" key="1">
    <citation type="journal article" date="2018" name="Mar. Genomics">
        <title>Complete genome sequence of Marinifilaceae bacterium strain SPP2, isolated from the Antarctic marine sediment.</title>
        <authorList>
            <person name="Watanabe M."/>
            <person name="Kojima H."/>
            <person name="Fukui M."/>
        </authorList>
    </citation>
    <scope>NUCLEOTIDE SEQUENCE [LARGE SCALE GENOMIC DNA]</scope>
    <source>
        <strain evidence="7 8">SPP2</strain>
    </source>
</reference>
<name>A0A1Y1CGP2_9BACT</name>
<dbReference type="GO" id="GO:0006163">
    <property type="term" value="P:purine nucleotide metabolic process"/>
    <property type="evidence" value="ECO:0007669"/>
    <property type="project" value="UniProtKB-ARBA"/>
</dbReference>
<dbReference type="GO" id="GO:0070694">
    <property type="term" value="F:5-hydroxymethyl-dUMP N-hydrolase activity"/>
    <property type="evidence" value="ECO:0007669"/>
    <property type="project" value="InterPro"/>
</dbReference>
<dbReference type="SUPFAM" id="SSF52309">
    <property type="entry name" value="N-(deoxy)ribosyltransferase-like"/>
    <property type="match status" value="1"/>
</dbReference>
<dbReference type="GO" id="GO:0009116">
    <property type="term" value="P:nucleoside metabolic process"/>
    <property type="evidence" value="ECO:0007669"/>
    <property type="project" value="UniProtKB-UniRule"/>
</dbReference>
<evidence type="ECO:0000313" key="8">
    <source>
        <dbReference type="Proteomes" id="UP000218267"/>
    </source>
</evidence>
<comment type="subunit">
    <text evidence="1 6">Monomer and homodimer.</text>
</comment>
<evidence type="ECO:0000313" key="7">
    <source>
        <dbReference type="EMBL" id="BAX79494.1"/>
    </source>
</evidence>
<dbReference type="InterPro" id="IPR051239">
    <property type="entry name" value="2'-dNMP_N-hydrolase"/>
</dbReference>
<comment type="similarity">
    <text evidence="6">Belongs to the 2'-deoxynucleoside 5'-phosphate N-hydrolase 1 family.</text>
</comment>
<dbReference type="Gene3D" id="3.40.50.450">
    <property type="match status" value="1"/>
</dbReference>
<organism evidence="7 8">
    <name type="scientific">Labilibaculum antarcticum</name>
    <dbReference type="NCBI Taxonomy" id="1717717"/>
    <lineage>
        <taxon>Bacteria</taxon>
        <taxon>Pseudomonadati</taxon>
        <taxon>Bacteroidota</taxon>
        <taxon>Bacteroidia</taxon>
        <taxon>Marinilabiliales</taxon>
        <taxon>Marinifilaceae</taxon>
        <taxon>Labilibaculum</taxon>
    </lineage>
</organism>
<feature type="binding site" evidence="6">
    <location>
        <begin position="103"/>
        <end position="105"/>
    </location>
    <ligand>
        <name>substrate</name>
        <note>ligand shared between homodimeric partners</note>
    </ligand>
</feature>
<comment type="catalytic activity">
    <reaction evidence="5">
        <text>5-hydroxymethyl-dUMP + H2O = 5-hydroxymethyluracil + 2-deoxy-D-ribose 5-phosphate</text>
        <dbReference type="Rhea" id="RHEA:77099"/>
        <dbReference type="ChEBI" id="CHEBI:15377"/>
        <dbReference type="ChEBI" id="CHEBI:16964"/>
        <dbReference type="ChEBI" id="CHEBI:62877"/>
        <dbReference type="ChEBI" id="CHEBI:90409"/>
    </reaction>
    <physiologicalReaction direction="left-to-right" evidence="5">
        <dbReference type="Rhea" id="RHEA:77100"/>
    </physiologicalReaction>
</comment>
<evidence type="ECO:0000256" key="5">
    <source>
        <dbReference type="ARBA" id="ARBA00047460"/>
    </source>
</evidence>
<keyword evidence="2 6" id="KW-0378">Hydrolase</keyword>
<sequence length="134" mass="15086">MKIYFSGSIRGGQQDTDLYAELIQELKQYGTVLTEHIGSKTIDTTMTDQEIHDRDVMWVKESDVVIAEVTVPSLGVGYEIGRAIDMKKPIICLYRTINGKSTSAMIRGCSELQCFEYSNISKAKEILKTQLKTK</sequence>
<dbReference type="InterPro" id="IPR007710">
    <property type="entry name" value="Nucleoside_deoxyribTrfase"/>
</dbReference>